<protein>
    <submittedName>
        <fullName evidence="2">Uncharacterized protein</fullName>
    </submittedName>
</protein>
<keyword evidence="1" id="KW-0812">Transmembrane</keyword>
<feature type="transmembrane region" description="Helical" evidence="1">
    <location>
        <begin position="12"/>
        <end position="31"/>
    </location>
</feature>
<dbReference type="AlphaFoldDB" id="A0A0F8WV24"/>
<feature type="non-terminal residue" evidence="2">
    <location>
        <position position="308"/>
    </location>
</feature>
<accession>A0A0F8WV24</accession>
<keyword evidence="1" id="KW-1133">Transmembrane helix</keyword>
<comment type="caution">
    <text evidence="2">The sequence shown here is derived from an EMBL/GenBank/DDBJ whole genome shotgun (WGS) entry which is preliminary data.</text>
</comment>
<keyword evidence="1" id="KW-0472">Membrane</keyword>
<evidence type="ECO:0000256" key="1">
    <source>
        <dbReference type="SAM" id="Phobius"/>
    </source>
</evidence>
<proteinExistence type="predicted"/>
<organism evidence="2">
    <name type="scientific">marine sediment metagenome</name>
    <dbReference type="NCBI Taxonomy" id="412755"/>
    <lineage>
        <taxon>unclassified sequences</taxon>
        <taxon>metagenomes</taxon>
        <taxon>ecological metagenomes</taxon>
    </lineage>
</organism>
<reference evidence="2" key="1">
    <citation type="journal article" date="2015" name="Nature">
        <title>Complex archaea that bridge the gap between prokaryotes and eukaryotes.</title>
        <authorList>
            <person name="Spang A."/>
            <person name="Saw J.H."/>
            <person name="Jorgensen S.L."/>
            <person name="Zaremba-Niedzwiedzka K."/>
            <person name="Martijn J."/>
            <person name="Lind A.E."/>
            <person name="van Eijk R."/>
            <person name="Schleper C."/>
            <person name="Guy L."/>
            <person name="Ettema T.J."/>
        </authorList>
    </citation>
    <scope>NUCLEOTIDE SEQUENCE</scope>
</reference>
<dbReference type="EMBL" id="LAZR01062840">
    <property type="protein sequence ID" value="KKK60697.1"/>
    <property type="molecule type" value="Genomic_DNA"/>
</dbReference>
<gene>
    <name evidence="2" type="ORF">LCGC14_3021780</name>
</gene>
<evidence type="ECO:0000313" key="2">
    <source>
        <dbReference type="EMBL" id="KKK60697.1"/>
    </source>
</evidence>
<sequence length="308" mass="31772">MVYKNIMKGFATIISILALTGVLTLGGIMYFDVGGVGTAARVIFPFQGGTGTSSAPTQSAEFLIWNDTTNRYDTNRLTAGSNITLTPSDGNLTITGAAGGAAGGGLWTDAIGFIYSGLTSASTTNETVLIGNTATNTTNKLEVWGNISADIFIATSTTATSTFAGGLTVDTTSFVDDAGRVGIGTAAPVTKLSIKGNDDKDTGPIITLNGNAINQVESGRIRFAETDMYYQGGFIHFDGSANTFNIGVHDNADNLTSSDINAISILRSNGNVGIGTVSPQKDLHIESGVPTIRMSDDNAATDQAVATL</sequence>
<name>A0A0F8WV24_9ZZZZ</name>